<evidence type="ECO:0000256" key="4">
    <source>
        <dbReference type="ARBA" id="ARBA00012551"/>
    </source>
</evidence>
<proteinExistence type="inferred from homology"/>
<keyword evidence="7" id="KW-0547">Nucleotide-binding</keyword>
<evidence type="ECO:0000256" key="17">
    <source>
        <dbReference type="ARBA" id="ARBA00031847"/>
    </source>
</evidence>
<organism evidence="21 22">
    <name type="scientific">Tilletia caries</name>
    <name type="common">wheat bunt fungus</name>
    <dbReference type="NCBI Taxonomy" id="13290"/>
    <lineage>
        <taxon>Eukaryota</taxon>
        <taxon>Fungi</taxon>
        <taxon>Dikarya</taxon>
        <taxon>Basidiomycota</taxon>
        <taxon>Ustilaginomycotina</taxon>
        <taxon>Exobasidiomycetes</taxon>
        <taxon>Tilletiales</taxon>
        <taxon>Tilletiaceae</taxon>
        <taxon>Tilletia</taxon>
    </lineage>
</organism>
<evidence type="ECO:0000256" key="18">
    <source>
        <dbReference type="SAM" id="MobiDB-lite"/>
    </source>
</evidence>
<protein>
    <recommendedName>
        <fullName evidence="5">ATP-dependent DNA helicase II subunit 2</fullName>
        <ecNumber evidence="4">3.6.4.12</ecNumber>
    </recommendedName>
    <alternativeName>
        <fullName evidence="17">ATP-dependent DNA helicase II subunit Ku80</fullName>
    </alternativeName>
</protein>
<dbReference type="Gene3D" id="1.10.1600.10">
    <property type="match status" value="1"/>
</dbReference>
<evidence type="ECO:0000313" key="20">
    <source>
        <dbReference type="EMBL" id="CAD6926986.1"/>
    </source>
</evidence>
<feature type="region of interest" description="Disordered" evidence="18">
    <location>
        <begin position="658"/>
        <end position="753"/>
    </location>
</feature>
<dbReference type="SUPFAM" id="SSF53300">
    <property type="entry name" value="vWA-like"/>
    <property type="match status" value="1"/>
</dbReference>
<evidence type="ECO:0000256" key="2">
    <source>
        <dbReference type="ARBA" id="ARBA00004574"/>
    </source>
</evidence>
<comment type="caution">
    <text evidence="21">The sequence shown here is derived from an EMBL/GenBank/DDBJ whole genome shotgun (WGS) entry which is preliminary data.</text>
</comment>
<evidence type="ECO:0000256" key="11">
    <source>
        <dbReference type="ARBA" id="ARBA00022840"/>
    </source>
</evidence>
<dbReference type="GO" id="GO:0003678">
    <property type="term" value="F:DNA helicase activity"/>
    <property type="evidence" value="ECO:0007669"/>
    <property type="project" value="UniProtKB-EC"/>
</dbReference>
<evidence type="ECO:0000313" key="22">
    <source>
        <dbReference type="Proteomes" id="UP000077671"/>
    </source>
</evidence>
<dbReference type="Gene3D" id="3.40.50.410">
    <property type="entry name" value="von Willebrand factor, type A domain"/>
    <property type="match status" value="1"/>
</dbReference>
<keyword evidence="12" id="KW-0779">Telomere</keyword>
<dbReference type="Proteomes" id="UP000077671">
    <property type="component" value="Unassembled WGS sequence"/>
</dbReference>
<dbReference type="SUPFAM" id="SSF100939">
    <property type="entry name" value="SPOC domain-like"/>
    <property type="match status" value="1"/>
</dbReference>
<evidence type="ECO:0000313" key="23">
    <source>
        <dbReference type="Proteomes" id="UP000836402"/>
    </source>
</evidence>
<keyword evidence="14" id="KW-0233">DNA recombination</keyword>
<dbReference type="AlphaFoldDB" id="A0A177UWR0"/>
<evidence type="ECO:0000256" key="14">
    <source>
        <dbReference type="ARBA" id="ARBA00023172"/>
    </source>
</evidence>
<evidence type="ECO:0000256" key="3">
    <source>
        <dbReference type="ARBA" id="ARBA00007726"/>
    </source>
</evidence>
<dbReference type="SUPFAM" id="SSF101420">
    <property type="entry name" value="C-terminal domain of Ku80"/>
    <property type="match status" value="1"/>
</dbReference>
<dbReference type="EC" id="3.6.4.12" evidence="4"/>
<keyword evidence="16" id="KW-0539">Nucleus</keyword>
<evidence type="ECO:0000256" key="16">
    <source>
        <dbReference type="ARBA" id="ARBA00023242"/>
    </source>
</evidence>
<dbReference type="InterPro" id="IPR036494">
    <property type="entry name" value="Ku_C_sf"/>
</dbReference>
<keyword evidence="9" id="KW-0378">Hydrolase</keyword>
<evidence type="ECO:0000259" key="19">
    <source>
        <dbReference type="SMART" id="SM00559"/>
    </source>
</evidence>
<dbReference type="GO" id="GO:0042162">
    <property type="term" value="F:telomeric DNA binding"/>
    <property type="evidence" value="ECO:0007669"/>
    <property type="project" value="InterPro"/>
</dbReference>
<dbReference type="Pfam" id="PF08785">
    <property type="entry name" value="Ku_PK_bind"/>
    <property type="match status" value="1"/>
</dbReference>
<keyword evidence="11" id="KW-0067">ATP-binding</keyword>
<feature type="domain" description="Ku" evidence="19">
    <location>
        <begin position="413"/>
        <end position="551"/>
    </location>
</feature>
<dbReference type="InterPro" id="IPR014893">
    <property type="entry name" value="Ku_PK_bind"/>
</dbReference>
<dbReference type="GO" id="GO:0000781">
    <property type="term" value="C:chromosome, telomeric region"/>
    <property type="evidence" value="ECO:0007669"/>
    <property type="project" value="UniProtKB-SubCell"/>
</dbReference>
<sequence length="908" mass="101649">MSGARSITAYLIDLSPSMGEKTTIKETVYREDEHRYEEEDRQVSLVELAGELVCLKIKEAIFGGLKTNRSTIFTFGSPRTNNLTNKEQGGYEGIDMIWPTNPPNLDTIDLVRKLRATKPGQAEKKADPLDALVVAISTILNPEHNGIGTLQRNTWTRNIYLITDASETMDISEVDKIKSALEEHKIGLKIVGVNFDDDLVNYVQKNKPAIKRENEKFWHEFLDGVPEAGVASLDYVFQDNLRPEVKLTASQMLKSTLSFGNPDHAYSEDASEEASKLINIDIKVGKMTSIARPITQRKISRVAQLNPLIQRVEAGFARAQAHVSGQPSSAPELPDYSRLAEAMRNAAAEGAEVEEVNRAPSHIKAPTYAIKNRKVFFYKDDLEGIGSEKQEKRGAEPISGAIRIELPDGKHQLQLVDEDESTFIRGWKLGQTLIPIDENLYTDLATKKGIEIIGFSKKGHVVPPYLKFGEVYYVEADGKDFEAQIQLGALVRAMIQLKRWAIVRWVKKDNYPPLIGALSPVSTENVDFFQLVALPYTNDVRAWSFPPLTRVINKLGETIFDHVSLPTERMEALTDRLVDSMKLVDIKDAEDDEPYEFGAPDDILNPYIHRLKQDVVNRTMHPDRPILAPHEELIRSFHPPPSVLEAMAEVKDLLEHEGFLPTHRGRENVKTKKRVRDETQKNKDKEEKKDDGEEVGGTGVVVDRDFAHEASTSAVKTEDTPPRKKVRAEPDLGDNESDRTESEHMSEGGGDAREEIAGAVREKIGISSPVSDFNRELDAAMEHSGLDDGDGGEGTGDSIISVMKSMEKIIRRLTVSADGDASRLDHQKARECVRAYRQAAVKWDESERYNQFIREFKEELTGSQHEAIREFWAKFLQNAADCGLITAEEDLGGEVKVTQAEARKFIGS</sequence>
<reference evidence="20" key="3">
    <citation type="submission" date="2020-10" db="EMBL/GenBank/DDBJ databases">
        <authorList>
            <person name="Sedaghatjoo S."/>
        </authorList>
    </citation>
    <scope>NUCLEOTIDE SEQUENCE</scope>
    <source>
        <strain evidence="20">AZH3</strain>
    </source>
</reference>
<comment type="similarity">
    <text evidence="3">Belongs to the ku80 family.</text>
</comment>
<keyword evidence="6" id="KW-0158">Chromosome</keyword>
<keyword evidence="15" id="KW-0234">DNA repair</keyword>
<evidence type="ECO:0000256" key="8">
    <source>
        <dbReference type="ARBA" id="ARBA00022763"/>
    </source>
</evidence>
<evidence type="ECO:0000256" key="15">
    <source>
        <dbReference type="ARBA" id="ARBA00023204"/>
    </source>
</evidence>
<reference evidence="21" key="1">
    <citation type="submission" date="2016-04" db="EMBL/GenBank/DDBJ databases">
        <authorList>
            <person name="Nguyen H.D."/>
            <person name="Kesanakurti P."/>
            <person name="Cullis J."/>
            <person name="Levesque C.A."/>
            <person name="Hambleton S."/>
        </authorList>
    </citation>
    <scope>NUCLEOTIDE SEQUENCE</scope>
    <source>
        <strain evidence="21">DAOMC 238032</strain>
    </source>
</reference>
<dbReference type="SMART" id="SM00559">
    <property type="entry name" value="Ku78"/>
    <property type="match status" value="1"/>
</dbReference>
<evidence type="ECO:0000256" key="1">
    <source>
        <dbReference type="ARBA" id="ARBA00004123"/>
    </source>
</evidence>
<dbReference type="GO" id="GO:0005524">
    <property type="term" value="F:ATP binding"/>
    <property type="evidence" value="ECO:0007669"/>
    <property type="project" value="UniProtKB-KW"/>
</dbReference>
<dbReference type="Gene3D" id="1.25.40.240">
    <property type="entry name" value="Ku, C-terminal domain"/>
    <property type="match status" value="1"/>
</dbReference>
<keyword evidence="13" id="KW-0238">DNA-binding</keyword>
<dbReference type="GO" id="GO:0003684">
    <property type="term" value="F:damaged DNA binding"/>
    <property type="evidence" value="ECO:0007669"/>
    <property type="project" value="InterPro"/>
</dbReference>
<dbReference type="GO" id="GO:0016787">
    <property type="term" value="F:hydrolase activity"/>
    <property type="evidence" value="ECO:0007669"/>
    <property type="project" value="UniProtKB-KW"/>
</dbReference>
<dbReference type="GO" id="GO:0043564">
    <property type="term" value="C:Ku70:Ku80 complex"/>
    <property type="evidence" value="ECO:0007669"/>
    <property type="project" value="InterPro"/>
</dbReference>
<evidence type="ECO:0000256" key="9">
    <source>
        <dbReference type="ARBA" id="ARBA00022801"/>
    </source>
</evidence>
<dbReference type="InterPro" id="IPR036465">
    <property type="entry name" value="vWFA_dom_sf"/>
</dbReference>
<dbReference type="PANTHER" id="PTHR12604">
    <property type="entry name" value="KU AUTOANTIGEN DNA HELICASE"/>
    <property type="match status" value="1"/>
</dbReference>
<dbReference type="InterPro" id="IPR016194">
    <property type="entry name" value="SPOC-like_C_dom_sf"/>
</dbReference>
<gene>
    <name evidence="21" type="ORF">A4X03_0g4636</name>
    <name evidence="20" type="ORF">JKIAZH3_G1802</name>
</gene>
<dbReference type="Pfam" id="PF02735">
    <property type="entry name" value="Ku"/>
    <property type="match status" value="1"/>
</dbReference>
<dbReference type="PANTHER" id="PTHR12604:SF4">
    <property type="entry name" value="X-RAY REPAIR CROSS-COMPLEMENTING PROTEIN 5"/>
    <property type="match status" value="1"/>
</dbReference>
<name>A0A177UWR0_9BASI</name>
<feature type="compositionally biased region" description="Basic and acidic residues" evidence="18">
    <location>
        <begin position="716"/>
        <end position="753"/>
    </location>
</feature>
<keyword evidence="10" id="KW-0347">Helicase</keyword>
<evidence type="ECO:0000256" key="13">
    <source>
        <dbReference type="ARBA" id="ARBA00023125"/>
    </source>
</evidence>
<reference evidence="21" key="2">
    <citation type="journal article" date="2019" name="IMA Fungus">
        <title>Genome sequencing and comparison of five Tilletia species to identify candidate genes for the detection of regulated species infecting wheat.</title>
        <authorList>
            <person name="Nguyen H.D.T."/>
            <person name="Sultana T."/>
            <person name="Kesanakurti P."/>
            <person name="Hambleton S."/>
        </authorList>
    </citation>
    <scope>NUCLEOTIDE SEQUENCE</scope>
    <source>
        <strain evidence="21">DAOMC 238032</strain>
    </source>
</reference>
<comment type="subcellular location">
    <subcellularLocation>
        <location evidence="2">Chromosome</location>
        <location evidence="2">Telomere</location>
    </subcellularLocation>
    <subcellularLocation>
        <location evidence="1">Nucleus</location>
    </subcellularLocation>
</comment>
<accession>A0A177UWR0</accession>
<evidence type="ECO:0000256" key="5">
    <source>
        <dbReference type="ARBA" id="ARBA00021792"/>
    </source>
</evidence>
<keyword evidence="23" id="KW-1185">Reference proteome</keyword>
<dbReference type="InterPro" id="IPR006164">
    <property type="entry name" value="DNA_bd_Ku70/Ku80"/>
</dbReference>
<keyword evidence="8" id="KW-0227">DNA damage</keyword>
<evidence type="ECO:0000313" key="21">
    <source>
        <dbReference type="EMBL" id="KAE8257546.1"/>
    </source>
</evidence>
<feature type="compositionally biased region" description="Basic and acidic residues" evidence="18">
    <location>
        <begin position="658"/>
        <end position="691"/>
    </location>
</feature>
<evidence type="ECO:0000256" key="12">
    <source>
        <dbReference type="ARBA" id="ARBA00022895"/>
    </source>
</evidence>
<dbReference type="CDD" id="cd00873">
    <property type="entry name" value="KU80"/>
    <property type="match status" value="1"/>
</dbReference>
<dbReference type="EMBL" id="LWDD02000648">
    <property type="protein sequence ID" value="KAE8257546.1"/>
    <property type="molecule type" value="Genomic_DNA"/>
</dbReference>
<evidence type="ECO:0000256" key="7">
    <source>
        <dbReference type="ARBA" id="ARBA00022741"/>
    </source>
</evidence>
<dbReference type="GO" id="GO:0000723">
    <property type="term" value="P:telomere maintenance"/>
    <property type="evidence" value="ECO:0007669"/>
    <property type="project" value="InterPro"/>
</dbReference>
<dbReference type="Proteomes" id="UP000836402">
    <property type="component" value="Unassembled WGS sequence"/>
</dbReference>
<dbReference type="GO" id="GO:0003690">
    <property type="term" value="F:double-stranded DNA binding"/>
    <property type="evidence" value="ECO:0007669"/>
    <property type="project" value="TreeGrafter"/>
</dbReference>
<evidence type="ECO:0000256" key="10">
    <source>
        <dbReference type="ARBA" id="ARBA00022806"/>
    </source>
</evidence>
<dbReference type="InterPro" id="IPR024193">
    <property type="entry name" value="Ku80"/>
</dbReference>
<dbReference type="EMBL" id="CAJHJG010003153">
    <property type="protein sequence ID" value="CAD6926986.1"/>
    <property type="molecule type" value="Genomic_DNA"/>
</dbReference>
<dbReference type="GO" id="GO:0006303">
    <property type="term" value="P:double-strand break repair via nonhomologous end joining"/>
    <property type="evidence" value="ECO:0007669"/>
    <property type="project" value="InterPro"/>
</dbReference>
<dbReference type="GO" id="GO:0006310">
    <property type="term" value="P:DNA recombination"/>
    <property type="evidence" value="ECO:0007669"/>
    <property type="project" value="UniProtKB-KW"/>
</dbReference>
<evidence type="ECO:0000256" key="6">
    <source>
        <dbReference type="ARBA" id="ARBA00022454"/>
    </source>
</evidence>
<dbReference type="Gene3D" id="2.40.290.10">
    <property type="match status" value="1"/>
</dbReference>